<sequence length="102" mass="11924">YRIGYDPGAPPRNTGISACSYIYEFCGAKCSWEEAYTWCERKKLTMQERDAEGKIRFGRQTPIVRCFWHAGKPTLDPGDRTLNIAYDYNVYKSQPEWEKDVE</sequence>
<reference evidence="1" key="1">
    <citation type="journal article" date="2014" name="Front. Microbiol.">
        <title>High frequency of phylogenetically diverse reductive dehalogenase-homologous genes in deep subseafloor sedimentary metagenomes.</title>
        <authorList>
            <person name="Kawai M."/>
            <person name="Futagami T."/>
            <person name="Toyoda A."/>
            <person name="Takaki Y."/>
            <person name="Nishi S."/>
            <person name="Hori S."/>
            <person name="Arai W."/>
            <person name="Tsubouchi T."/>
            <person name="Morono Y."/>
            <person name="Uchiyama I."/>
            <person name="Ito T."/>
            <person name="Fujiyama A."/>
            <person name="Inagaki F."/>
            <person name="Takami H."/>
        </authorList>
    </citation>
    <scope>NUCLEOTIDE SEQUENCE</scope>
    <source>
        <strain evidence="1">Expedition CK06-06</strain>
    </source>
</reference>
<proteinExistence type="predicted"/>
<dbReference type="EMBL" id="BARS01015378">
    <property type="protein sequence ID" value="GAF89778.1"/>
    <property type="molecule type" value="Genomic_DNA"/>
</dbReference>
<feature type="non-terminal residue" evidence="1">
    <location>
        <position position="1"/>
    </location>
</feature>
<protein>
    <submittedName>
        <fullName evidence="1">Uncharacterized protein</fullName>
    </submittedName>
</protein>
<name>X0T8E1_9ZZZZ</name>
<comment type="caution">
    <text evidence="1">The sequence shown here is derived from an EMBL/GenBank/DDBJ whole genome shotgun (WGS) entry which is preliminary data.</text>
</comment>
<gene>
    <name evidence="1" type="ORF">S01H1_25453</name>
</gene>
<organism evidence="1">
    <name type="scientific">marine sediment metagenome</name>
    <dbReference type="NCBI Taxonomy" id="412755"/>
    <lineage>
        <taxon>unclassified sequences</taxon>
        <taxon>metagenomes</taxon>
        <taxon>ecological metagenomes</taxon>
    </lineage>
</organism>
<accession>X0T8E1</accession>
<dbReference type="AlphaFoldDB" id="X0T8E1"/>
<evidence type="ECO:0000313" key="1">
    <source>
        <dbReference type="EMBL" id="GAF89778.1"/>
    </source>
</evidence>